<accession>A0A1H1NL42</accession>
<reference evidence="7" key="1">
    <citation type="submission" date="2016-10" db="EMBL/GenBank/DDBJ databases">
        <authorList>
            <person name="Varghese N."/>
            <person name="Submissions S."/>
        </authorList>
    </citation>
    <scope>NUCLEOTIDE SEQUENCE [LARGE SCALE GENOMIC DNA]</scope>
    <source>
        <strain evidence="7">DSM 22127</strain>
    </source>
</reference>
<dbReference type="AlphaFoldDB" id="A0A1H1NL42"/>
<organism evidence="6 7">
    <name type="scientific">Nocardioides scoriae</name>
    <dbReference type="NCBI Taxonomy" id="642780"/>
    <lineage>
        <taxon>Bacteria</taxon>
        <taxon>Bacillati</taxon>
        <taxon>Actinomycetota</taxon>
        <taxon>Actinomycetes</taxon>
        <taxon>Propionibacteriales</taxon>
        <taxon>Nocardioidaceae</taxon>
        <taxon>Nocardioides</taxon>
    </lineage>
</organism>
<evidence type="ECO:0000313" key="6">
    <source>
        <dbReference type="EMBL" id="SDR99425.1"/>
    </source>
</evidence>
<protein>
    <submittedName>
        <fullName evidence="6">DNA-binding transcriptional regulator, AcrR family</fullName>
    </submittedName>
</protein>
<name>A0A1H1NL42_9ACTN</name>
<evidence type="ECO:0000256" key="2">
    <source>
        <dbReference type="ARBA" id="ARBA00023125"/>
    </source>
</evidence>
<sequence>MTDQSTAADTRSRIVQAAARLLGELGHDGVTTRRVAEQAGVQPPAIYRLFGDKDGLLDAVAEHVLATYVAAKAAVVASAAADGTDPLEDLRTGWQAQIDFGLANPAVFRLLSDPDRGPASPAGAAGRRVLAARVHRVAQAGRLRVGEQRAVDLVHAAGTGAVLTLLASPPEARDLGVADAMLEAVLGHVLTDAPAPGDGGPAATAVAFRALVPRLDVLSGPERALLLDWLDRVVDAATGGGRR</sequence>
<evidence type="ECO:0000259" key="5">
    <source>
        <dbReference type="PROSITE" id="PS50977"/>
    </source>
</evidence>
<proteinExistence type="predicted"/>
<dbReference type="STRING" id="642780.SAMN04488570_0898"/>
<dbReference type="InterPro" id="IPR009057">
    <property type="entry name" value="Homeodomain-like_sf"/>
</dbReference>
<dbReference type="OrthoDB" id="3784817at2"/>
<dbReference type="Pfam" id="PF00440">
    <property type="entry name" value="TetR_N"/>
    <property type="match status" value="1"/>
</dbReference>
<dbReference type="PROSITE" id="PS50977">
    <property type="entry name" value="HTH_TETR_2"/>
    <property type="match status" value="1"/>
</dbReference>
<dbReference type="InterPro" id="IPR001647">
    <property type="entry name" value="HTH_TetR"/>
</dbReference>
<dbReference type="PANTHER" id="PTHR30055:SF234">
    <property type="entry name" value="HTH-TYPE TRANSCRIPTIONAL REGULATOR BETI"/>
    <property type="match status" value="1"/>
</dbReference>
<dbReference type="PRINTS" id="PR00455">
    <property type="entry name" value="HTHTETR"/>
</dbReference>
<dbReference type="SUPFAM" id="SSF46689">
    <property type="entry name" value="Homeodomain-like"/>
    <property type="match status" value="1"/>
</dbReference>
<gene>
    <name evidence="6" type="ORF">SAMN04488570_0898</name>
</gene>
<keyword evidence="2 4" id="KW-0238">DNA-binding</keyword>
<feature type="DNA-binding region" description="H-T-H motif" evidence="4">
    <location>
        <begin position="31"/>
        <end position="50"/>
    </location>
</feature>
<evidence type="ECO:0000313" key="7">
    <source>
        <dbReference type="Proteomes" id="UP000198859"/>
    </source>
</evidence>
<keyword evidence="3" id="KW-0804">Transcription</keyword>
<evidence type="ECO:0000256" key="3">
    <source>
        <dbReference type="ARBA" id="ARBA00023163"/>
    </source>
</evidence>
<dbReference type="GO" id="GO:0000976">
    <property type="term" value="F:transcription cis-regulatory region binding"/>
    <property type="evidence" value="ECO:0007669"/>
    <property type="project" value="TreeGrafter"/>
</dbReference>
<dbReference type="RefSeq" id="WP_091726556.1">
    <property type="nucleotide sequence ID" value="NZ_LT629757.1"/>
</dbReference>
<dbReference type="Proteomes" id="UP000198859">
    <property type="component" value="Chromosome I"/>
</dbReference>
<feature type="domain" description="HTH tetR-type" evidence="5">
    <location>
        <begin position="8"/>
        <end position="68"/>
    </location>
</feature>
<dbReference type="GO" id="GO:0003700">
    <property type="term" value="F:DNA-binding transcription factor activity"/>
    <property type="evidence" value="ECO:0007669"/>
    <property type="project" value="TreeGrafter"/>
</dbReference>
<dbReference type="Gene3D" id="1.10.357.10">
    <property type="entry name" value="Tetracycline Repressor, domain 2"/>
    <property type="match status" value="1"/>
</dbReference>
<evidence type="ECO:0000256" key="1">
    <source>
        <dbReference type="ARBA" id="ARBA00023015"/>
    </source>
</evidence>
<keyword evidence="1" id="KW-0805">Transcription regulation</keyword>
<dbReference type="PANTHER" id="PTHR30055">
    <property type="entry name" value="HTH-TYPE TRANSCRIPTIONAL REGULATOR RUTR"/>
    <property type="match status" value="1"/>
</dbReference>
<keyword evidence="7" id="KW-1185">Reference proteome</keyword>
<dbReference type="InterPro" id="IPR050109">
    <property type="entry name" value="HTH-type_TetR-like_transc_reg"/>
</dbReference>
<dbReference type="EMBL" id="LT629757">
    <property type="protein sequence ID" value="SDR99425.1"/>
    <property type="molecule type" value="Genomic_DNA"/>
</dbReference>
<evidence type="ECO:0000256" key="4">
    <source>
        <dbReference type="PROSITE-ProRule" id="PRU00335"/>
    </source>
</evidence>